<dbReference type="Proteomes" id="UP000636709">
    <property type="component" value="Unassembled WGS sequence"/>
</dbReference>
<keyword evidence="6" id="KW-0408">Iron</keyword>
<evidence type="ECO:0000256" key="5">
    <source>
        <dbReference type="ARBA" id="ARBA00023002"/>
    </source>
</evidence>
<dbReference type="GO" id="GO:0004392">
    <property type="term" value="F:heme oxygenase (decyclizing) activity"/>
    <property type="evidence" value="ECO:0007669"/>
    <property type="project" value="UniProtKB-EC"/>
</dbReference>
<comment type="caution">
    <text evidence="8">The sequence shown here is derived from an EMBL/GenBank/DDBJ whole genome shotgun (WGS) entry which is preliminary data.</text>
</comment>
<dbReference type="GO" id="GO:0046872">
    <property type="term" value="F:metal ion binding"/>
    <property type="evidence" value="ECO:0007669"/>
    <property type="project" value="UniProtKB-KW"/>
</dbReference>
<evidence type="ECO:0000256" key="1">
    <source>
        <dbReference type="ARBA" id="ARBA00006134"/>
    </source>
</evidence>
<protein>
    <recommendedName>
        <fullName evidence="2">heme oxygenase (biliverdin-producing)</fullName>
        <ecNumber evidence="2">1.14.14.18</ecNumber>
    </recommendedName>
</protein>
<comment type="similarity">
    <text evidence="1">Belongs to the heme oxygenase family.</text>
</comment>
<dbReference type="OrthoDB" id="652091at2759"/>
<accession>A0A835ACU5</accession>
<dbReference type="Gene3D" id="1.20.910.10">
    <property type="entry name" value="Heme oxygenase-like"/>
    <property type="match status" value="1"/>
</dbReference>
<name>A0A835ACU5_9POAL</name>
<dbReference type="GO" id="GO:0010024">
    <property type="term" value="P:phytochromobilin biosynthetic process"/>
    <property type="evidence" value="ECO:0007669"/>
    <property type="project" value="TreeGrafter"/>
</dbReference>
<keyword evidence="9" id="KW-1185">Reference proteome</keyword>
<dbReference type="EMBL" id="JACEFO010002477">
    <property type="protein sequence ID" value="KAF8658942.1"/>
    <property type="molecule type" value="Genomic_DNA"/>
</dbReference>
<evidence type="ECO:0000256" key="6">
    <source>
        <dbReference type="ARBA" id="ARBA00023004"/>
    </source>
</evidence>
<keyword evidence="5" id="KW-0560">Oxidoreductase</keyword>
<evidence type="ECO:0000313" key="9">
    <source>
        <dbReference type="Proteomes" id="UP000636709"/>
    </source>
</evidence>
<feature type="region of interest" description="Disordered" evidence="7">
    <location>
        <begin position="25"/>
        <end position="66"/>
    </location>
</feature>
<proteinExistence type="inferred from homology"/>
<organism evidence="8 9">
    <name type="scientific">Digitaria exilis</name>
    <dbReference type="NCBI Taxonomy" id="1010633"/>
    <lineage>
        <taxon>Eukaryota</taxon>
        <taxon>Viridiplantae</taxon>
        <taxon>Streptophyta</taxon>
        <taxon>Embryophyta</taxon>
        <taxon>Tracheophyta</taxon>
        <taxon>Spermatophyta</taxon>
        <taxon>Magnoliopsida</taxon>
        <taxon>Liliopsida</taxon>
        <taxon>Poales</taxon>
        <taxon>Poaceae</taxon>
        <taxon>PACMAD clade</taxon>
        <taxon>Panicoideae</taxon>
        <taxon>Panicodae</taxon>
        <taxon>Paniceae</taxon>
        <taxon>Anthephorinae</taxon>
        <taxon>Digitaria</taxon>
    </lineage>
</organism>
<evidence type="ECO:0000256" key="7">
    <source>
        <dbReference type="SAM" id="MobiDB-lite"/>
    </source>
</evidence>
<dbReference type="InterPro" id="IPR016951">
    <property type="entry name" value="Haem_Oase_decyc_pln"/>
</dbReference>
<sequence>MEGSLPCSFRRSHTSVHTHLLIPPSSSLSRRRYKNPSPSPPHGIHPHASLLSPAPQQANSYSLPAPSPSIAPPRAASAMISRLLAVWLLRIAVVSAAAQKRLVAVGAATRMASAAGVGERPGKKTFMEEMRAAAMRLHSRDQSRHGEKEVPLEPPVATWDPTVGGFIRFLVDSKLVFDTLEAIVDRAAIPWSEVHARITWLKAAIEKGVDKIILETDSLIMKQALENDPHRLAEADFGIIESSLRPKWRSQAKQLALASKSHGDYCVYAPADQTHWPSIGQSTPRALRSGANSEATPVHLYDPSHSLEYLTDNRTHLPGPTCQSNRRMIASPLSLRHRLPQPAVPIRSPRLFYSLHFLLLIVALTLTLPPPRPALPRHTSTALHRHRQGRRPSLSLVIGAFPSPARNPSTSARYKATAAMAPTPASLAAPRALSLLPTPRVSSGRWNSLSSVSVAARLVTGAVSVSVVTAQRRMVAAAAATEMAPAASGEEGSKPFVDEMRAVAMKLHTKDQAREGEKEPQAPPVAKWEPSVEGYLRFLVDSRLVFQTLEDIVERAAVSEKILNKKELEFYRWEGNLSELLQNSWSREEKNHCLEETEKSFAYSGELLRHIFT</sequence>
<evidence type="ECO:0000256" key="4">
    <source>
        <dbReference type="ARBA" id="ARBA00022723"/>
    </source>
</evidence>
<evidence type="ECO:0000313" key="8">
    <source>
        <dbReference type="EMBL" id="KAF8658942.1"/>
    </source>
</evidence>
<keyword evidence="3" id="KW-0349">Heme</keyword>
<dbReference type="EC" id="1.14.14.18" evidence="2"/>
<keyword evidence="4" id="KW-0479">Metal-binding</keyword>
<evidence type="ECO:0000256" key="3">
    <source>
        <dbReference type="ARBA" id="ARBA00022617"/>
    </source>
</evidence>
<reference evidence="8" key="1">
    <citation type="submission" date="2020-07" db="EMBL/GenBank/DDBJ databases">
        <title>Genome sequence and genetic diversity analysis of an under-domesticated orphan crop, white fonio (Digitaria exilis).</title>
        <authorList>
            <person name="Bennetzen J.L."/>
            <person name="Chen S."/>
            <person name="Ma X."/>
            <person name="Wang X."/>
            <person name="Yssel A.E.J."/>
            <person name="Chaluvadi S.R."/>
            <person name="Johnson M."/>
            <person name="Gangashetty P."/>
            <person name="Hamidou F."/>
            <person name="Sanogo M.D."/>
            <person name="Zwaenepoel A."/>
            <person name="Wallace J."/>
            <person name="Van De Peer Y."/>
            <person name="Van Deynze A."/>
        </authorList>
    </citation>
    <scope>NUCLEOTIDE SEQUENCE</scope>
    <source>
        <tissue evidence="8">Leaves</tissue>
    </source>
</reference>
<dbReference type="AlphaFoldDB" id="A0A835ACU5"/>
<dbReference type="PANTHER" id="PTHR35703:SF2">
    <property type="entry name" value="HEME OXYGENASE 1, CHLOROPLASTIC-RELATED"/>
    <property type="match status" value="1"/>
</dbReference>
<evidence type="ECO:0000256" key="2">
    <source>
        <dbReference type="ARBA" id="ARBA00012360"/>
    </source>
</evidence>
<gene>
    <name evidence="8" type="ORF">HU200_058776</name>
</gene>
<dbReference type="SUPFAM" id="SSF48613">
    <property type="entry name" value="Heme oxygenase-like"/>
    <property type="match status" value="1"/>
</dbReference>
<dbReference type="PANTHER" id="PTHR35703">
    <property type="entry name" value="HEME OXYGENASE 1, CHLOROPLASTIC-RELATED"/>
    <property type="match status" value="1"/>
</dbReference>
<dbReference type="InterPro" id="IPR016084">
    <property type="entry name" value="Haem_Oase-like_multi-hlx"/>
</dbReference>